<dbReference type="Gene3D" id="1.25.10.10">
    <property type="entry name" value="Leucine-rich Repeat Variant"/>
    <property type="match status" value="1"/>
</dbReference>
<feature type="compositionally biased region" description="Acidic residues" evidence="1">
    <location>
        <begin position="61"/>
        <end position="91"/>
    </location>
</feature>
<dbReference type="GO" id="GO:0005634">
    <property type="term" value="C:nucleus"/>
    <property type="evidence" value="ECO:0007669"/>
    <property type="project" value="TreeGrafter"/>
</dbReference>
<dbReference type="InterPro" id="IPR016024">
    <property type="entry name" value="ARM-type_fold"/>
</dbReference>
<evidence type="ECO:0000256" key="1">
    <source>
        <dbReference type="SAM" id="MobiDB-lite"/>
    </source>
</evidence>
<feature type="region of interest" description="Disordered" evidence="1">
    <location>
        <begin position="996"/>
        <end position="1035"/>
    </location>
</feature>
<dbReference type="PANTHER" id="PTHR11199">
    <property type="entry name" value="STROMAL ANTIGEN"/>
    <property type="match status" value="1"/>
</dbReference>
<keyword evidence="4" id="KW-1185">Reference proteome</keyword>
<dbReference type="InterPro" id="IPR056396">
    <property type="entry name" value="HEAT_SCC3-SA"/>
</dbReference>
<dbReference type="SUPFAM" id="SSF48371">
    <property type="entry name" value="ARM repeat"/>
    <property type="match status" value="1"/>
</dbReference>
<dbReference type="Pfam" id="PF21581">
    <property type="entry name" value="SCD"/>
    <property type="match status" value="1"/>
</dbReference>
<feature type="region of interest" description="Disordered" evidence="1">
    <location>
        <begin position="1"/>
        <end position="147"/>
    </location>
</feature>
<dbReference type="InterPro" id="IPR020839">
    <property type="entry name" value="SCD"/>
</dbReference>
<feature type="compositionally biased region" description="Basic residues" evidence="1">
    <location>
        <begin position="124"/>
        <end position="136"/>
    </location>
</feature>
<name>A0A3N4HRT1_ASCIM</name>
<dbReference type="InterPro" id="IPR013721">
    <property type="entry name" value="STAG"/>
</dbReference>
<dbReference type="AlphaFoldDB" id="A0A3N4HRT1"/>
<dbReference type="EMBL" id="ML119743">
    <property type="protein sequence ID" value="RPA76532.1"/>
    <property type="molecule type" value="Genomic_DNA"/>
</dbReference>
<dbReference type="GO" id="GO:0000785">
    <property type="term" value="C:chromatin"/>
    <property type="evidence" value="ECO:0007669"/>
    <property type="project" value="TreeGrafter"/>
</dbReference>
<organism evidence="3 4">
    <name type="scientific">Ascobolus immersus RN42</name>
    <dbReference type="NCBI Taxonomy" id="1160509"/>
    <lineage>
        <taxon>Eukaryota</taxon>
        <taxon>Fungi</taxon>
        <taxon>Dikarya</taxon>
        <taxon>Ascomycota</taxon>
        <taxon>Pezizomycotina</taxon>
        <taxon>Pezizomycetes</taxon>
        <taxon>Pezizales</taxon>
        <taxon>Ascobolaceae</taxon>
        <taxon>Ascobolus</taxon>
    </lineage>
</organism>
<feature type="compositionally biased region" description="Polar residues" evidence="1">
    <location>
        <begin position="38"/>
        <end position="49"/>
    </location>
</feature>
<dbReference type="STRING" id="1160509.A0A3N4HRT1"/>
<evidence type="ECO:0000313" key="4">
    <source>
        <dbReference type="Proteomes" id="UP000275078"/>
    </source>
</evidence>
<dbReference type="InterPro" id="IPR011989">
    <property type="entry name" value="ARM-like"/>
</dbReference>
<reference evidence="3 4" key="1">
    <citation type="journal article" date="2018" name="Nat. Ecol. Evol.">
        <title>Pezizomycetes genomes reveal the molecular basis of ectomycorrhizal truffle lifestyle.</title>
        <authorList>
            <person name="Murat C."/>
            <person name="Payen T."/>
            <person name="Noel B."/>
            <person name="Kuo A."/>
            <person name="Morin E."/>
            <person name="Chen J."/>
            <person name="Kohler A."/>
            <person name="Krizsan K."/>
            <person name="Balestrini R."/>
            <person name="Da Silva C."/>
            <person name="Montanini B."/>
            <person name="Hainaut M."/>
            <person name="Levati E."/>
            <person name="Barry K.W."/>
            <person name="Belfiori B."/>
            <person name="Cichocki N."/>
            <person name="Clum A."/>
            <person name="Dockter R.B."/>
            <person name="Fauchery L."/>
            <person name="Guy J."/>
            <person name="Iotti M."/>
            <person name="Le Tacon F."/>
            <person name="Lindquist E.A."/>
            <person name="Lipzen A."/>
            <person name="Malagnac F."/>
            <person name="Mello A."/>
            <person name="Molinier V."/>
            <person name="Miyauchi S."/>
            <person name="Poulain J."/>
            <person name="Riccioni C."/>
            <person name="Rubini A."/>
            <person name="Sitrit Y."/>
            <person name="Splivallo R."/>
            <person name="Traeger S."/>
            <person name="Wang M."/>
            <person name="Zifcakova L."/>
            <person name="Wipf D."/>
            <person name="Zambonelli A."/>
            <person name="Paolocci F."/>
            <person name="Nowrousian M."/>
            <person name="Ottonello S."/>
            <person name="Baldrian P."/>
            <person name="Spatafora J.W."/>
            <person name="Henrissat B."/>
            <person name="Nagy L.G."/>
            <person name="Aury J.M."/>
            <person name="Wincker P."/>
            <person name="Grigoriev I.V."/>
            <person name="Bonfante P."/>
            <person name="Martin F.M."/>
        </authorList>
    </citation>
    <scope>NUCLEOTIDE SEQUENCE [LARGE SCALE GENOMIC DNA]</scope>
    <source>
        <strain evidence="3 4">RN42</strain>
    </source>
</reference>
<dbReference type="GO" id="GO:0008278">
    <property type="term" value="C:cohesin complex"/>
    <property type="evidence" value="ECO:0007669"/>
    <property type="project" value="TreeGrafter"/>
</dbReference>
<feature type="compositionally biased region" description="Basic and acidic residues" evidence="1">
    <location>
        <begin position="1107"/>
        <end position="1130"/>
    </location>
</feature>
<feature type="compositionally biased region" description="Basic and acidic residues" evidence="1">
    <location>
        <begin position="1180"/>
        <end position="1190"/>
    </location>
</feature>
<feature type="compositionally biased region" description="Pro residues" evidence="1">
    <location>
        <begin position="1"/>
        <end position="22"/>
    </location>
</feature>
<dbReference type="GO" id="GO:0007062">
    <property type="term" value="P:sister chromatid cohesion"/>
    <property type="evidence" value="ECO:0007669"/>
    <property type="project" value="UniProtKB-ARBA"/>
</dbReference>
<protein>
    <recommendedName>
        <fullName evidence="2">SCD domain-containing protein</fullName>
    </recommendedName>
</protein>
<dbReference type="Pfam" id="PF08514">
    <property type="entry name" value="STAG"/>
    <property type="match status" value="1"/>
</dbReference>
<dbReference type="PANTHER" id="PTHR11199:SF0">
    <property type="entry name" value="LD34181P-RELATED"/>
    <property type="match status" value="1"/>
</dbReference>
<accession>A0A3N4HRT1</accession>
<feature type="region of interest" description="Disordered" evidence="1">
    <location>
        <begin position="1107"/>
        <end position="1199"/>
    </location>
</feature>
<feature type="region of interest" description="Disordered" evidence="1">
    <location>
        <begin position="552"/>
        <end position="571"/>
    </location>
</feature>
<feature type="domain" description="SCD" evidence="2">
    <location>
        <begin position="363"/>
        <end position="448"/>
    </location>
</feature>
<dbReference type="PROSITE" id="PS51425">
    <property type="entry name" value="SCD"/>
    <property type="match status" value="1"/>
</dbReference>
<dbReference type="Pfam" id="PF24571">
    <property type="entry name" value="HEAT_SCC3-SA"/>
    <property type="match status" value="1"/>
</dbReference>
<evidence type="ECO:0000259" key="2">
    <source>
        <dbReference type="PROSITE" id="PS51425"/>
    </source>
</evidence>
<feature type="compositionally biased region" description="Basic residues" evidence="1">
    <location>
        <begin position="94"/>
        <end position="116"/>
    </location>
</feature>
<feature type="compositionally biased region" description="Acidic residues" evidence="1">
    <location>
        <begin position="1016"/>
        <end position="1026"/>
    </location>
</feature>
<dbReference type="GO" id="GO:0003682">
    <property type="term" value="F:chromatin binding"/>
    <property type="evidence" value="ECO:0007669"/>
    <property type="project" value="TreeGrafter"/>
</dbReference>
<dbReference type="Proteomes" id="UP000275078">
    <property type="component" value="Unassembled WGS sequence"/>
</dbReference>
<sequence>MPDSEPPPDASPTPTPSNPDPPTSTRRSTRARRAPNLPYTQSQTPQPTSNRRKRTRAESEVASDPEAAADEVDLSESSSSDDGDETPDEEEIKAKRKANKGKRAARGSGKRAPKKPRTGDGPKPRAKKTTGPKQKARTMSPEEQIEDDGSAVLFDEIMGAKNIDTVANAWLEKYTTDQSEAIKDMINFIIKACGCKTFVSQYDAQDQDSAAETLTNIQEQYARSSIQDYALVSKRPEVRKFRKQVMAFFASLVAHIEAKNLLFGEDTVLENIQNWVAALSSSTCRPFRHTATFVCLNIIEALCDIAGDVMKLNLATQRQLEVEEEKGRKNQGRIAQLKKKVEEGEGKSDAFEKLIKDIFDTVWVHRYRDVEPKIRADCIRKLGDWISSSPAIFFDGAFLRYLGWVLSDLSGNCRLETIKALQKIYENKDCTGGLRSFTERFRSRLVEMATLDSDVNVRAAAVELLDVIREIGYLEPSDVEEVGKMLFDSEPKVRKAVMGFFVKTVEDEYDSKVEDLGGADALEQFDTEDDSKGVKLSWLRLKCLVEVLGQGEADGNEDEGESQGVAEKTGDTGVKLGGWDSRISLAGEVLWEGFEEVQEWEEIAKYLLFDHSNPQSDDEESEDIEEKLRRICALTAKEESILLQILNASIRASIEAGSENPAHSVKKSHKKKDAKAVEEHAEQVSRTLTNYLPQLLKKFGAVPDALSTVLKLFQVMKLDVYQILRQETAYSNLVDEIGRQFLAHADESVLKETSMVLLHSNSFDDLKDVTGRKIESLYEDCVVRLMENVKGRNPTTTKFSDAALTDLINSVRRLDYLSTLASSTEVLESPPPGVSEKNKTPLQIIAGLLARAHSTDELEEELMVRTLKVVVWYFMWKIKTLAGTPPSEIADTDIDDLQDNRSEILTSISKTIESRRHRDLLLHPVTTASIHAFLDIHIHFATLRRTFDPQIAALNDDDDLSPISRLPTLAPPISESYQRVIHELFTKLEKRLATALGKNLPPNPPIPFTSPREESPEPDSSDDEEGQPPQAKKSFDHHVEWDRHHTLLLTRENALCELTGKLVLACLSGTLLPPRWRERLEFNKHLLGAGFRGIVDHLDQKRMAELREKKEQAKSRGRKKKEDGEHKSTEMVESDDEEPDVDELDRELEEMEKEIEEENEEDRQEEEEKGEEDKENEEDKAEKEGEKQDGEGDVEMEDA</sequence>
<gene>
    <name evidence="3" type="ORF">BJ508DRAFT_183151</name>
</gene>
<proteinExistence type="predicted"/>
<dbReference type="InterPro" id="IPR039662">
    <property type="entry name" value="Cohesin_Scc3/SA"/>
</dbReference>
<feature type="compositionally biased region" description="Acidic residues" evidence="1">
    <location>
        <begin position="1132"/>
        <end position="1179"/>
    </location>
</feature>
<evidence type="ECO:0000313" key="3">
    <source>
        <dbReference type="EMBL" id="RPA76532.1"/>
    </source>
</evidence>
<dbReference type="OrthoDB" id="498590at2759"/>